<organism evidence="2 3">
    <name type="scientific">Didymodactylos carnosus</name>
    <dbReference type="NCBI Taxonomy" id="1234261"/>
    <lineage>
        <taxon>Eukaryota</taxon>
        <taxon>Metazoa</taxon>
        <taxon>Spiralia</taxon>
        <taxon>Gnathifera</taxon>
        <taxon>Rotifera</taxon>
        <taxon>Eurotatoria</taxon>
        <taxon>Bdelloidea</taxon>
        <taxon>Philodinida</taxon>
        <taxon>Philodinidae</taxon>
        <taxon>Didymodactylos</taxon>
    </lineage>
</organism>
<dbReference type="AlphaFoldDB" id="A0A8S2ZMY8"/>
<evidence type="ECO:0000313" key="2">
    <source>
        <dbReference type="EMBL" id="CAF4654668.1"/>
    </source>
</evidence>
<accession>A0A8S2ZMY8</accession>
<dbReference type="EMBL" id="CAJOBC010143785">
    <property type="protein sequence ID" value="CAF4654668.1"/>
    <property type="molecule type" value="Genomic_DNA"/>
</dbReference>
<dbReference type="Proteomes" id="UP000681722">
    <property type="component" value="Unassembled WGS sequence"/>
</dbReference>
<feature type="non-terminal residue" evidence="2">
    <location>
        <position position="1"/>
    </location>
</feature>
<protein>
    <submittedName>
        <fullName evidence="2">Uncharacterized protein</fullName>
    </submittedName>
</protein>
<feature type="compositionally biased region" description="Low complexity" evidence="1">
    <location>
        <begin position="125"/>
        <end position="143"/>
    </location>
</feature>
<comment type="caution">
    <text evidence="2">The sequence shown here is derived from an EMBL/GenBank/DDBJ whole genome shotgun (WGS) entry which is preliminary data.</text>
</comment>
<name>A0A8S2ZMY8_9BILA</name>
<reference evidence="2" key="1">
    <citation type="submission" date="2021-02" db="EMBL/GenBank/DDBJ databases">
        <authorList>
            <person name="Nowell W R."/>
        </authorList>
    </citation>
    <scope>NUCLEOTIDE SEQUENCE</scope>
</reference>
<gene>
    <name evidence="2" type="ORF">SRO942_LOCUS50496</name>
</gene>
<feature type="non-terminal residue" evidence="2">
    <location>
        <position position="143"/>
    </location>
</feature>
<proteinExistence type="predicted"/>
<evidence type="ECO:0000256" key="1">
    <source>
        <dbReference type="SAM" id="MobiDB-lite"/>
    </source>
</evidence>
<evidence type="ECO:0000313" key="3">
    <source>
        <dbReference type="Proteomes" id="UP000681722"/>
    </source>
</evidence>
<sequence>NITMASSLLAITTAANSNIDKDYVITSIDEISDDVIKYANDRFYNFVEEVSEDIIKDLLKYEDEEIEFIKQKCFYKDNDQYKLKLGIEREISKLLSLLKDKAASFEEEKDKKKKQLALSNRKQQSTIASSSSTTKISSNITSQ</sequence>
<feature type="region of interest" description="Disordered" evidence="1">
    <location>
        <begin position="108"/>
        <end position="143"/>
    </location>
</feature>